<sequence>MFSSKHSERAPEIYAADVQGEDKPCLLLSFHTEPKQETLDSDCDSGTQCSLVDSEMTSVKLEDCSQSLRLNVIIKDEEEIGNLNNRGKKKKTRNAYFSPVELEILMTAYGEYEPTLKKKGNTIAAARERELAWWKIADRFNACNPTGTKRTWQQLKMKYKNIVQTENRRKAEACRTGGAPPPLSEETALSHNSGRPIAEGFSGATSSHPTSPQDTKAYKRDTDGVLTLLNPSTVTDLQPADDNDEDEDTLSAVTERKRTERPIERNAGNDDEEECSSSTAPLASLPVKQLYKVYLQKQIQKCDLEMDHIRLQTQKTKMEIQLLEHQRCVR</sequence>
<protein>
    <recommendedName>
        <fullName evidence="2">Myb/SANT-like DNA-binding domain-containing protein</fullName>
    </recommendedName>
</protein>
<evidence type="ECO:0000313" key="3">
    <source>
        <dbReference type="EMBL" id="KAL0985643.1"/>
    </source>
</evidence>
<comment type="caution">
    <text evidence="3">The sequence shown here is derived from an EMBL/GenBank/DDBJ whole genome shotgun (WGS) entry which is preliminary data.</text>
</comment>
<organism evidence="3 4">
    <name type="scientific">Umbra pygmaea</name>
    <name type="common">Eastern mudminnow</name>
    <dbReference type="NCBI Taxonomy" id="75934"/>
    <lineage>
        <taxon>Eukaryota</taxon>
        <taxon>Metazoa</taxon>
        <taxon>Chordata</taxon>
        <taxon>Craniata</taxon>
        <taxon>Vertebrata</taxon>
        <taxon>Euteleostomi</taxon>
        <taxon>Actinopterygii</taxon>
        <taxon>Neopterygii</taxon>
        <taxon>Teleostei</taxon>
        <taxon>Protacanthopterygii</taxon>
        <taxon>Esociformes</taxon>
        <taxon>Umbridae</taxon>
        <taxon>Umbra</taxon>
    </lineage>
</organism>
<evidence type="ECO:0000256" key="1">
    <source>
        <dbReference type="SAM" id="MobiDB-lite"/>
    </source>
</evidence>
<keyword evidence="4" id="KW-1185">Reference proteome</keyword>
<gene>
    <name evidence="3" type="ORF">UPYG_G00159860</name>
</gene>
<proteinExistence type="predicted"/>
<dbReference type="InterPro" id="IPR028002">
    <property type="entry name" value="Myb_DNA-bind_5"/>
</dbReference>
<feature type="domain" description="Myb/SANT-like DNA-binding" evidence="2">
    <location>
        <begin position="93"/>
        <end position="168"/>
    </location>
</feature>
<accession>A0ABD0XLM8</accession>
<feature type="compositionally biased region" description="Basic and acidic residues" evidence="1">
    <location>
        <begin position="254"/>
        <end position="268"/>
    </location>
</feature>
<evidence type="ECO:0000313" key="4">
    <source>
        <dbReference type="Proteomes" id="UP001557470"/>
    </source>
</evidence>
<dbReference type="Pfam" id="PF13873">
    <property type="entry name" value="Myb_DNA-bind_5"/>
    <property type="match status" value="1"/>
</dbReference>
<name>A0ABD0XLM8_UMBPY</name>
<reference evidence="3 4" key="1">
    <citation type="submission" date="2024-06" db="EMBL/GenBank/DDBJ databases">
        <authorList>
            <person name="Pan Q."/>
            <person name="Wen M."/>
            <person name="Jouanno E."/>
            <person name="Zahm M."/>
            <person name="Klopp C."/>
            <person name="Cabau C."/>
            <person name="Louis A."/>
            <person name="Berthelot C."/>
            <person name="Parey E."/>
            <person name="Roest Crollius H."/>
            <person name="Montfort J."/>
            <person name="Robinson-Rechavi M."/>
            <person name="Bouchez O."/>
            <person name="Lampietro C."/>
            <person name="Lopez Roques C."/>
            <person name="Donnadieu C."/>
            <person name="Postlethwait J."/>
            <person name="Bobe J."/>
            <person name="Verreycken H."/>
            <person name="Guiguen Y."/>
        </authorList>
    </citation>
    <scope>NUCLEOTIDE SEQUENCE [LARGE SCALE GENOMIC DNA]</scope>
    <source>
        <strain evidence="3">Up_M1</strain>
        <tissue evidence="3">Testis</tissue>
    </source>
</reference>
<dbReference type="AlphaFoldDB" id="A0ABD0XLM8"/>
<dbReference type="Proteomes" id="UP001557470">
    <property type="component" value="Unassembled WGS sequence"/>
</dbReference>
<feature type="compositionally biased region" description="Polar residues" evidence="1">
    <location>
        <begin position="203"/>
        <end position="214"/>
    </location>
</feature>
<evidence type="ECO:0000259" key="2">
    <source>
        <dbReference type="Pfam" id="PF13873"/>
    </source>
</evidence>
<dbReference type="EMBL" id="JAGEUA010000004">
    <property type="protein sequence ID" value="KAL0985643.1"/>
    <property type="molecule type" value="Genomic_DNA"/>
</dbReference>
<feature type="compositionally biased region" description="Acidic residues" evidence="1">
    <location>
        <begin position="239"/>
        <end position="249"/>
    </location>
</feature>
<feature type="region of interest" description="Disordered" evidence="1">
    <location>
        <begin position="168"/>
        <end position="280"/>
    </location>
</feature>